<keyword evidence="2" id="KW-1185">Reference proteome</keyword>
<reference evidence="1 2" key="1">
    <citation type="submission" date="2019-12" db="EMBL/GenBank/DDBJ databases">
        <title>Mucilaginibacter sp. HME9299 genome sequencing and assembly.</title>
        <authorList>
            <person name="Kang H."/>
            <person name="Kim H."/>
            <person name="Joh K."/>
        </authorList>
    </citation>
    <scope>NUCLEOTIDE SEQUENCE [LARGE SCALE GENOMIC DNA]</scope>
    <source>
        <strain evidence="1 2">HME9299</strain>
    </source>
</reference>
<dbReference type="OrthoDB" id="6691177at2"/>
<evidence type="ECO:0000313" key="1">
    <source>
        <dbReference type="EMBL" id="MVN91477.1"/>
    </source>
</evidence>
<proteinExistence type="predicted"/>
<organism evidence="1 2">
    <name type="scientific">Mucilaginibacter aquatilis</name>
    <dbReference type="NCBI Taxonomy" id="1517760"/>
    <lineage>
        <taxon>Bacteria</taxon>
        <taxon>Pseudomonadati</taxon>
        <taxon>Bacteroidota</taxon>
        <taxon>Sphingobacteriia</taxon>
        <taxon>Sphingobacteriales</taxon>
        <taxon>Sphingobacteriaceae</taxon>
        <taxon>Mucilaginibacter</taxon>
    </lineage>
</organism>
<name>A0A6I4I955_9SPHI</name>
<dbReference type="EMBL" id="WQLA01000003">
    <property type="protein sequence ID" value="MVN91477.1"/>
    <property type="molecule type" value="Genomic_DNA"/>
</dbReference>
<accession>A0A6I4I955</accession>
<protein>
    <submittedName>
        <fullName evidence="1">Uncharacterized protein</fullName>
    </submittedName>
</protein>
<dbReference type="Proteomes" id="UP000434850">
    <property type="component" value="Unassembled WGS sequence"/>
</dbReference>
<gene>
    <name evidence="1" type="ORF">GO816_10110</name>
</gene>
<dbReference type="RefSeq" id="WP_157541722.1">
    <property type="nucleotide sequence ID" value="NZ_WQLA01000003.1"/>
</dbReference>
<dbReference type="AlphaFoldDB" id="A0A6I4I955"/>
<evidence type="ECO:0000313" key="2">
    <source>
        <dbReference type="Proteomes" id="UP000434850"/>
    </source>
</evidence>
<comment type="caution">
    <text evidence="1">The sequence shown here is derived from an EMBL/GenBank/DDBJ whole genome shotgun (WGS) entry which is preliminary data.</text>
</comment>
<sequence>MKISKLFQLGKTQAELDFVDIDPDGDTPLFLDPHFLSKRVDSWSVEATLTLKSFFQRIIDLVRTDQIDVAKDMFDYLREPNATCLGLSQGRPRGNGVGDRDTAKIFQSLLKSRAIQTGLVQDLQDSILFVDNFGRDKLSDMATNIITKHLVDYTIRQCIFHNIPLHSGLSTGYYWSRQSNSWENSSSQRLIAGGKPILLVPKGAVSFSQSYTPDRYYQHFVLTFLQNEHLRLNSALVQRRAKGARFVTKKSLETDNPRNKDFLRSFTFKHPKVLQDFKDQTNPPPLQNSQISDVSFQTIAKSLGSQLVKIPFGTKDASAFHNIVLGILELLFYPDLMNPVKEQDIDKGRKRIDILFDNSSTSGFFFNLSNHFMLPCGHIFIECKNYSTDIANPELDQLAGRFSINRGKVGIVVCRSFDNRQLFIERCRDTYTAQRGLIIPLIDQDLVNLLDNIDENNRTFLNDYLTKILKEITL</sequence>